<proteinExistence type="predicted"/>
<sequence length="158" mass="17401">MDNRNITNLNTATASPGSDALRVRLVSGVPNMQASSLNSRHTLDIGCWNVRTLLDPCRQALLARELWDYKVDVACLSEVRLPDSGTRKINVPQEDSAYVLLHSGSQTNTGLRGVAISMTKEVHNTLLAFEPISEWIVTARFKGTIANMYLVTVYAPTL</sequence>
<dbReference type="SUPFAM" id="SSF56219">
    <property type="entry name" value="DNase I-like"/>
    <property type="match status" value="1"/>
</dbReference>
<dbReference type="EMBL" id="UYRU01076447">
    <property type="protein sequence ID" value="VDN26926.1"/>
    <property type="molecule type" value="Genomic_DNA"/>
</dbReference>
<name>A0A3P7Q8F1_DIBLA</name>
<organism evidence="1 2">
    <name type="scientific">Dibothriocephalus latus</name>
    <name type="common">Fish tapeworm</name>
    <name type="synonym">Diphyllobothrium latum</name>
    <dbReference type="NCBI Taxonomy" id="60516"/>
    <lineage>
        <taxon>Eukaryota</taxon>
        <taxon>Metazoa</taxon>
        <taxon>Spiralia</taxon>
        <taxon>Lophotrochozoa</taxon>
        <taxon>Platyhelminthes</taxon>
        <taxon>Cestoda</taxon>
        <taxon>Eucestoda</taxon>
        <taxon>Diphyllobothriidea</taxon>
        <taxon>Diphyllobothriidae</taxon>
        <taxon>Dibothriocephalus</taxon>
    </lineage>
</organism>
<keyword evidence="2" id="KW-1185">Reference proteome</keyword>
<dbReference type="AlphaFoldDB" id="A0A3P7Q8F1"/>
<evidence type="ECO:0000313" key="2">
    <source>
        <dbReference type="Proteomes" id="UP000281553"/>
    </source>
</evidence>
<reference evidence="1 2" key="1">
    <citation type="submission" date="2018-11" db="EMBL/GenBank/DDBJ databases">
        <authorList>
            <consortium name="Pathogen Informatics"/>
        </authorList>
    </citation>
    <scope>NUCLEOTIDE SEQUENCE [LARGE SCALE GENOMIC DNA]</scope>
</reference>
<dbReference type="InterPro" id="IPR036691">
    <property type="entry name" value="Endo/exonu/phosph_ase_sf"/>
</dbReference>
<dbReference type="OrthoDB" id="6272694at2759"/>
<evidence type="ECO:0000313" key="1">
    <source>
        <dbReference type="EMBL" id="VDN26926.1"/>
    </source>
</evidence>
<protein>
    <recommendedName>
        <fullName evidence="3">Endonuclease/exonuclease/phosphatase domain-containing protein</fullName>
    </recommendedName>
</protein>
<dbReference type="Gene3D" id="3.60.10.10">
    <property type="entry name" value="Endonuclease/exonuclease/phosphatase"/>
    <property type="match status" value="1"/>
</dbReference>
<dbReference type="Proteomes" id="UP000281553">
    <property type="component" value="Unassembled WGS sequence"/>
</dbReference>
<accession>A0A3P7Q8F1</accession>
<gene>
    <name evidence="1" type="ORF">DILT_LOCUS14910</name>
</gene>
<evidence type="ECO:0008006" key="3">
    <source>
        <dbReference type="Google" id="ProtNLM"/>
    </source>
</evidence>